<dbReference type="OMA" id="ISFYSMF"/>
<evidence type="ECO:0000313" key="8">
    <source>
        <dbReference type="EMBL" id="KUK36398.1"/>
    </source>
</evidence>
<dbReference type="PROSITE" id="PS01099">
    <property type="entry name" value="COMPLEX1_24K"/>
    <property type="match status" value="1"/>
</dbReference>
<dbReference type="GO" id="GO:0051537">
    <property type="term" value="F:2 iron, 2 sulfur cluster binding"/>
    <property type="evidence" value="ECO:0007669"/>
    <property type="project" value="UniProtKB-KW"/>
</dbReference>
<feature type="binding site" evidence="7">
    <location>
        <position position="86"/>
    </location>
    <ligand>
        <name>[2Fe-2S] cluster</name>
        <dbReference type="ChEBI" id="CHEBI:190135"/>
    </ligand>
</feature>
<dbReference type="InterPro" id="IPR042128">
    <property type="entry name" value="NuoE_dom"/>
</dbReference>
<accession>A0A117LB53</accession>
<dbReference type="InterPro" id="IPR041921">
    <property type="entry name" value="NuoE_N"/>
</dbReference>
<dbReference type="PIRSF" id="PIRSF000216">
    <property type="entry name" value="NADH_DH_24kDa"/>
    <property type="match status" value="1"/>
</dbReference>
<reference evidence="9" key="1">
    <citation type="journal article" date="2015" name="MBio">
        <title>Genome-Resolved Metagenomic Analysis Reveals Roles for Candidate Phyla and Other Microbial Community Members in Biogeochemical Transformations in Oil Reservoirs.</title>
        <authorList>
            <person name="Hu P."/>
            <person name="Tom L."/>
            <person name="Singh A."/>
            <person name="Thomas B.C."/>
            <person name="Baker B.J."/>
            <person name="Piceno Y.M."/>
            <person name="Andersen G.L."/>
            <person name="Banfield J.F."/>
        </authorList>
    </citation>
    <scope>NUCLEOTIDE SEQUENCE [LARGE SCALE GENOMIC DNA]</scope>
</reference>
<evidence type="ECO:0000256" key="3">
    <source>
        <dbReference type="ARBA" id="ARBA00022723"/>
    </source>
</evidence>
<dbReference type="PANTHER" id="PTHR43342">
    <property type="entry name" value="NADH-QUINONE OXIDOREDUCTASE, E SUBUNIT"/>
    <property type="match status" value="1"/>
</dbReference>
<keyword evidence="4 7" id="KW-0408">Iron</keyword>
<dbReference type="PATRIC" id="fig|85874.4.peg.260"/>
<evidence type="ECO:0000256" key="5">
    <source>
        <dbReference type="ARBA" id="ARBA00023014"/>
    </source>
</evidence>
<feature type="binding site" evidence="7">
    <location>
        <position position="81"/>
    </location>
    <ligand>
        <name>[2Fe-2S] cluster</name>
        <dbReference type="ChEBI" id="CHEBI:190135"/>
    </ligand>
</feature>
<keyword evidence="3 7" id="KW-0479">Metal-binding</keyword>
<keyword evidence="2 7" id="KW-0001">2Fe-2S</keyword>
<dbReference type="Proteomes" id="UP000053326">
    <property type="component" value="Unassembled WGS sequence"/>
</dbReference>
<protein>
    <submittedName>
        <fullName evidence="8">NADH:quinone oxidoreductase 24 kDa subunit E</fullName>
    </submittedName>
</protein>
<comment type="caution">
    <text evidence="8">The sequence shown here is derived from an EMBL/GenBank/DDBJ whole genome shotgun (WGS) entry which is preliminary data.</text>
</comment>
<proteinExistence type="inferred from homology"/>
<comment type="similarity">
    <text evidence="1">Belongs to the complex I 24 kDa subunit family.</text>
</comment>
<dbReference type="AlphaFoldDB" id="A0A117LB53"/>
<evidence type="ECO:0000256" key="7">
    <source>
        <dbReference type="PIRSR" id="PIRSR000216-1"/>
    </source>
</evidence>
<evidence type="ECO:0000256" key="1">
    <source>
        <dbReference type="ARBA" id="ARBA00010643"/>
    </source>
</evidence>
<comment type="cofactor">
    <cofactor evidence="7">
        <name>[2Fe-2S] cluster</name>
        <dbReference type="ChEBI" id="CHEBI:190135"/>
    </cofactor>
    <text evidence="7">Binds 1 [2Fe-2S] cluster.</text>
</comment>
<dbReference type="Gene3D" id="1.10.10.1590">
    <property type="entry name" value="NADH-quinone oxidoreductase subunit E"/>
    <property type="match status" value="1"/>
</dbReference>
<evidence type="ECO:0000256" key="6">
    <source>
        <dbReference type="ARBA" id="ARBA00034078"/>
    </source>
</evidence>
<feature type="binding site" evidence="7">
    <location>
        <position position="122"/>
    </location>
    <ligand>
        <name>[2Fe-2S] cluster</name>
        <dbReference type="ChEBI" id="CHEBI:190135"/>
    </ligand>
</feature>
<dbReference type="SUPFAM" id="SSF52833">
    <property type="entry name" value="Thioredoxin-like"/>
    <property type="match status" value="1"/>
</dbReference>
<dbReference type="GO" id="GO:0016491">
    <property type="term" value="F:oxidoreductase activity"/>
    <property type="evidence" value="ECO:0007669"/>
    <property type="project" value="InterPro"/>
</dbReference>
<comment type="cofactor">
    <cofactor evidence="6">
        <name>[2Fe-2S] cluster</name>
        <dbReference type="ChEBI" id="CHEBI:190135"/>
    </cofactor>
</comment>
<evidence type="ECO:0000256" key="2">
    <source>
        <dbReference type="ARBA" id="ARBA00022714"/>
    </source>
</evidence>
<dbReference type="InterPro" id="IPR002023">
    <property type="entry name" value="NuoE-like"/>
</dbReference>
<sequence length="168" mass="18701">MEVTQPDINRVDSVIREYEDEPGSLISILQKVQDLFGYLPLPVLRYVAQRTGIKLAKVYGVASFYKQFRLTPRGKYELLLCQGTACHVNGSERLAEALREELQIEDGETTGDGLFTLSSAACLGCCSLAPVMMINGRAYGQLTPQKARRIVRELAEREKNSLEGGECR</sequence>
<dbReference type="Gene3D" id="3.40.30.10">
    <property type="entry name" value="Glutaredoxin"/>
    <property type="match status" value="1"/>
</dbReference>
<gene>
    <name evidence="8" type="ORF">XD66_0891</name>
</gene>
<feature type="binding site" evidence="7">
    <location>
        <position position="126"/>
    </location>
    <ligand>
        <name>[2Fe-2S] cluster</name>
        <dbReference type="ChEBI" id="CHEBI:190135"/>
    </ligand>
</feature>
<dbReference type="Pfam" id="PF01257">
    <property type="entry name" value="2Fe-2S_thioredx"/>
    <property type="match status" value="1"/>
</dbReference>
<dbReference type="CDD" id="cd03064">
    <property type="entry name" value="TRX_Fd_NuoE"/>
    <property type="match status" value="1"/>
</dbReference>
<dbReference type="EMBL" id="LGFO01000102">
    <property type="protein sequence ID" value="KUK36398.1"/>
    <property type="molecule type" value="Genomic_DNA"/>
</dbReference>
<evidence type="ECO:0000313" key="9">
    <source>
        <dbReference type="Proteomes" id="UP000053326"/>
    </source>
</evidence>
<dbReference type="PANTHER" id="PTHR43342:SF1">
    <property type="entry name" value="BIFURCATING [FEFE] HYDROGENASE GAMMA SUBUNIT"/>
    <property type="match status" value="1"/>
</dbReference>
<dbReference type="GO" id="GO:0046872">
    <property type="term" value="F:metal ion binding"/>
    <property type="evidence" value="ECO:0007669"/>
    <property type="project" value="UniProtKB-KW"/>
</dbReference>
<name>A0A117LB53_9THEO</name>
<dbReference type="NCBIfam" id="NF005722">
    <property type="entry name" value="PRK07539.1-2"/>
    <property type="match status" value="1"/>
</dbReference>
<evidence type="ECO:0000256" key="4">
    <source>
        <dbReference type="ARBA" id="ARBA00023004"/>
    </source>
</evidence>
<organism evidence="8 9">
    <name type="scientific">Thermacetogenium phaeum</name>
    <dbReference type="NCBI Taxonomy" id="85874"/>
    <lineage>
        <taxon>Bacteria</taxon>
        <taxon>Bacillati</taxon>
        <taxon>Bacillota</taxon>
        <taxon>Clostridia</taxon>
        <taxon>Thermoanaerobacterales</taxon>
        <taxon>Thermoanaerobacteraceae</taxon>
        <taxon>Thermacetogenium</taxon>
    </lineage>
</organism>
<dbReference type="InterPro" id="IPR036249">
    <property type="entry name" value="Thioredoxin-like_sf"/>
</dbReference>
<dbReference type="InterPro" id="IPR028431">
    <property type="entry name" value="NADP_DH_HndA-like"/>
</dbReference>
<keyword evidence="5 7" id="KW-0411">Iron-sulfur</keyword>